<evidence type="ECO:0000259" key="6">
    <source>
        <dbReference type="PROSITE" id="PS51186"/>
    </source>
</evidence>
<dbReference type="SUPFAM" id="SSF55729">
    <property type="entry name" value="Acyl-CoA N-acyltransferases (Nat)"/>
    <property type="match status" value="1"/>
</dbReference>
<sequence length="171" mass="19476">MISIRILKKSDNRSSFSCGEIELDYFFQKYVGQNQFKHYIGVSYVATDEQNIFGFATVSVGSLMRDDLPLKHQKKLPMYPLPILKLSRVGVDSRFQNQGIGKKLMVTVFKLALEQKEKFGCVGIVVDAKTDAVAFYKKLGFIELEIKKGKIRTYPMPTSMFLSMSLIEKVL</sequence>
<dbReference type="Pfam" id="PF13508">
    <property type="entry name" value="Acetyltransf_7"/>
    <property type="match status" value="1"/>
</dbReference>
<evidence type="ECO:0000256" key="5">
    <source>
        <dbReference type="ARBA" id="ARBA00049880"/>
    </source>
</evidence>
<keyword evidence="4" id="KW-0012">Acyltransferase</keyword>
<dbReference type="AlphaFoldDB" id="A0A6S6T3P3"/>
<keyword evidence="1" id="KW-0678">Repressor</keyword>
<comment type="catalytic activity">
    <reaction evidence="5">
        <text>glycyl-tRNA(Gly) + acetyl-CoA = N-acetylglycyl-tRNA(Gly) + CoA + H(+)</text>
        <dbReference type="Rhea" id="RHEA:81867"/>
        <dbReference type="Rhea" id="RHEA-COMP:9683"/>
        <dbReference type="Rhea" id="RHEA-COMP:19766"/>
        <dbReference type="ChEBI" id="CHEBI:15378"/>
        <dbReference type="ChEBI" id="CHEBI:57287"/>
        <dbReference type="ChEBI" id="CHEBI:57288"/>
        <dbReference type="ChEBI" id="CHEBI:78522"/>
        <dbReference type="ChEBI" id="CHEBI:232036"/>
    </reaction>
</comment>
<dbReference type="InterPro" id="IPR000182">
    <property type="entry name" value="GNAT_dom"/>
</dbReference>
<name>A0A6S6T3P3_9BACT</name>
<gene>
    <name evidence="7" type="ORF">HELGO_WM13819</name>
</gene>
<evidence type="ECO:0000256" key="4">
    <source>
        <dbReference type="ARBA" id="ARBA00023315"/>
    </source>
</evidence>
<protein>
    <recommendedName>
        <fullName evidence="6">N-acetyltransferase domain-containing protein</fullName>
    </recommendedName>
</protein>
<proteinExistence type="predicted"/>
<evidence type="ECO:0000256" key="2">
    <source>
        <dbReference type="ARBA" id="ARBA00022649"/>
    </source>
</evidence>
<keyword evidence="2" id="KW-1277">Toxin-antitoxin system</keyword>
<dbReference type="GO" id="GO:0016747">
    <property type="term" value="F:acyltransferase activity, transferring groups other than amino-acyl groups"/>
    <property type="evidence" value="ECO:0007669"/>
    <property type="project" value="InterPro"/>
</dbReference>
<dbReference type="CDD" id="cd04301">
    <property type="entry name" value="NAT_SF"/>
    <property type="match status" value="1"/>
</dbReference>
<reference evidence="7" key="1">
    <citation type="submission" date="2020-01" db="EMBL/GenBank/DDBJ databases">
        <authorList>
            <person name="Meier V. D."/>
            <person name="Meier V D."/>
        </authorList>
    </citation>
    <scope>NUCLEOTIDE SEQUENCE</scope>
    <source>
        <strain evidence="7">HLG_WM_MAG_05</strain>
    </source>
</reference>
<evidence type="ECO:0000256" key="3">
    <source>
        <dbReference type="ARBA" id="ARBA00022679"/>
    </source>
</evidence>
<evidence type="ECO:0000313" key="7">
    <source>
        <dbReference type="EMBL" id="CAA6809743.1"/>
    </source>
</evidence>
<keyword evidence="3" id="KW-0808">Transferase</keyword>
<evidence type="ECO:0000256" key="1">
    <source>
        <dbReference type="ARBA" id="ARBA00022491"/>
    </source>
</evidence>
<dbReference type="PANTHER" id="PTHR36449:SF1">
    <property type="entry name" value="ACETYLTRANSFERASE"/>
    <property type="match status" value="1"/>
</dbReference>
<feature type="domain" description="N-acetyltransferase" evidence="6">
    <location>
        <begin position="2"/>
        <end position="165"/>
    </location>
</feature>
<dbReference type="Gene3D" id="3.40.630.30">
    <property type="match status" value="1"/>
</dbReference>
<accession>A0A6S6T3P3</accession>
<organism evidence="7">
    <name type="scientific">uncultured Sulfurovum sp</name>
    <dbReference type="NCBI Taxonomy" id="269237"/>
    <lineage>
        <taxon>Bacteria</taxon>
        <taxon>Pseudomonadati</taxon>
        <taxon>Campylobacterota</taxon>
        <taxon>Epsilonproteobacteria</taxon>
        <taxon>Campylobacterales</taxon>
        <taxon>Sulfurovaceae</taxon>
        <taxon>Sulfurovum</taxon>
        <taxon>environmental samples</taxon>
    </lineage>
</organism>
<dbReference type="EMBL" id="CACVAU010000032">
    <property type="protein sequence ID" value="CAA6809743.1"/>
    <property type="molecule type" value="Genomic_DNA"/>
</dbReference>
<dbReference type="PANTHER" id="PTHR36449">
    <property type="entry name" value="ACETYLTRANSFERASE-RELATED"/>
    <property type="match status" value="1"/>
</dbReference>
<dbReference type="InterPro" id="IPR016181">
    <property type="entry name" value="Acyl_CoA_acyltransferase"/>
</dbReference>
<dbReference type="PROSITE" id="PS51186">
    <property type="entry name" value="GNAT"/>
    <property type="match status" value="1"/>
</dbReference>